<reference evidence="1" key="1">
    <citation type="submission" date="2020-08" db="EMBL/GenBank/DDBJ databases">
        <title>Multicomponent nature underlies the extraordinary mechanical properties of spider dragline silk.</title>
        <authorList>
            <person name="Kono N."/>
            <person name="Nakamura H."/>
            <person name="Mori M."/>
            <person name="Yoshida Y."/>
            <person name="Ohtoshi R."/>
            <person name="Malay A.D."/>
            <person name="Moran D.A.P."/>
            <person name="Tomita M."/>
            <person name="Numata K."/>
            <person name="Arakawa K."/>
        </authorList>
    </citation>
    <scope>NUCLEOTIDE SEQUENCE</scope>
</reference>
<dbReference type="PANTHER" id="PTHR37984">
    <property type="entry name" value="PROTEIN CBG26694"/>
    <property type="match status" value="1"/>
</dbReference>
<name>A0A8X6VRC2_TRICX</name>
<dbReference type="InterPro" id="IPR036397">
    <property type="entry name" value="RNaseH_sf"/>
</dbReference>
<organism evidence="1 2">
    <name type="scientific">Trichonephila clavipes</name>
    <name type="common">Golden silk orbweaver</name>
    <name type="synonym">Nephila clavipes</name>
    <dbReference type="NCBI Taxonomy" id="2585209"/>
    <lineage>
        <taxon>Eukaryota</taxon>
        <taxon>Metazoa</taxon>
        <taxon>Ecdysozoa</taxon>
        <taxon>Arthropoda</taxon>
        <taxon>Chelicerata</taxon>
        <taxon>Arachnida</taxon>
        <taxon>Araneae</taxon>
        <taxon>Araneomorphae</taxon>
        <taxon>Entelegynae</taxon>
        <taxon>Araneoidea</taxon>
        <taxon>Nephilidae</taxon>
        <taxon>Trichonephila</taxon>
    </lineage>
</organism>
<proteinExistence type="predicted"/>
<dbReference type="EMBL" id="BMAU01021351">
    <property type="protein sequence ID" value="GFY19268.1"/>
    <property type="molecule type" value="Genomic_DNA"/>
</dbReference>
<dbReference type="Proteomes" id="UP000887159">
    <property type="component" value="Unassembled WGS sequence"/>
</dbReference>
<keyword evidence="2" id="KW-1185">Reference proteome</keyword>
<sequence>MWKILGIDKTWTTALHLQSDGMVERFNRTILNSLLLLIPGNQHDWDKKMPLFLLVYRSAIHETTDYSPPRYSFVCQQISNSAGH</sequence>
<dbReference type="PANTHER" id="PTHR37984:SF15">
    <property type="entry name" value="INTEGRASE CATALYTIC DOMAIN-CONTAINING PROTEIN"/>
    <property type="match status" value="1"/>
</dbReference>
<evidence type="ECO:0000313" key="1">
    <source>
        <dbReference type="EMBL" id="GFY19268.1"/>
    </source>
</evidence>
<dbReference type="GO" id="GO:0003676">
    <property type="term" value="F:nucleic acid binding"/>
    <property type="evidence" value="ECO:0007669"/>
    <property type="project" value="InterPro"/>
</dbReference>
<dbReference type="InterPro" id="IPR012337">
    <property type="entry name" value="RNaseH-like_sf"/>
</dbReference>
<evidence type="ECO:0000313" key="2">
    <source>
        <dbReference type="Proteomes" id="UP000887159"/>
    </source>
</evidence>
<dbReference type="AlphaFoldDB" id="A0A8X6VRC2"/>
<gene>
    <name evidence="1" type="primary">X975_16630</name>
    <name evidence="1" type="ORF">TNCV_4226321</name>
</gene>
<dbReference type="Gene3D" id="3.30.420.10">
    <property type="entry name" value="Ribonuclease H-like superfamily/Ribonuclease H"/>
    <property type="match status" value="1"/>
</dbReference>
<accession>A0A8X6VRC2</accession>
<dbReference type="InterPro" id="IPR050951">
    <property type="entry name" value="Retrovirus_Pol_polyprotein"/>
</dbReference>
<protein>
    <submittedName>
        <fullName evidence="1">Retrovirus-related Pol polyprotein from transposon 412</fullName>
    </submittedName>
</protein>
<dbReference type="SUPFAM" id="SSF53098">
    <property type="entry name" value="Ribonuclease H-like"/>
    <property type="match status" value="1"/>
</dbReference>
<comment type="caution">
    <text evidence="1">The sequence shown here is derived from an EMBL/GenBank/DDBJ whole genome shotgun (WGS) entry which is preliminary data.</text>
</comment>